<accession>A0A6P4Z9X2</accession>
<keyword evidence="1" id="KW-0812">Transmembrane</keyword>
<sequence>MATAMQNEKATDRQGTRLMETCMTSGAGVLYALLQAMLSASAAQFLVLSRQAGVPSLQLIFLIKLAQLLVVLVALPLLRPKLTTEDWRQTLLLSLSAITDNLVSVLKFLSFVFAVPGIAFGIMNGSTPFVTACIGFVFLEEILDMVDCFGIVLSSAGVIVVATGMIMENTSPVLHLAASILLPLATAFSKGPHTVMARSLIGVQGVSVLTVTLYSNLLGAVVLLGLTYLFETPLLGDVSTDDGKLYLLRRLKRFDVSVPDLKAVYTLYVRPALEYAAPWRGTHP</sequence>
<dbReference type="PANTHER" id="PTHR22911:SF137">
    <property type="entry name" value="SOLUTE CARRIER FAMILY 35 MEMBER G2-RELATED"/>
    <property type="match status" value="1"/>
</dbReference>
<dbReference type="AlphaFoldDB" id="A0A6P4Z9X2"/>
<dbReference type="Proteomes" id="UP000515135">
    <property type="component" value="Unplaced"/>
</dbReference>
<dbReference type="SUPFAM" id="SSF103481">
    <property type="entry name" value="Multidrug resistance efflux transporter EmrE"/>
    <property type="match status" value="1"/>
</dbReference>
<dbReference type="PANTHER" id="PTHR22911">
    <property type="entry name" value="ACYL-MALONYL CONDENSING ENZYME-RELATED"/>
    <property type="match status" value="1"/>
</dbReference>
<dbReference type="GO" id="GO:0016020">
    <property type="term" value="C:membrane"/>
    <property type="evidence" value="ECO:0007669"/>
    <property type="project" value="TreeGrafter"/>
</dbReference>
<feature type="transmembrane region" description="Helical" evidence="1">
    <location>
        <begin position="118"/>
        <end position="139"/>
    </location>
</feature>
<keyword evidence="1" id="KW-0472">Membrane</keyword>
<dbReference type="GeneID" id="109472544"/>
<dbReference type="KEGG" id="bbel:109472544"/>
<feature type="transmembrane region" description="Helical" evidence="1">
    <location>
        <begin position="21"/>
        <end position="47"/>
    </location>
</feature>
<keyword evidence="2" id="KW-1185">Reference proteome</keyword>
<keyword evidence="1" id="KW-1133">Transmembrane helix</keyword>
<feature type="transmembrane region" description="Helical" evidence="1">
    <location>
        <begin position="146"/>
        <end position="167"/>
    </location>
</feature>
<proteinExistence type="predicted"/>
<dbReference type="RefSeq" id="XP_019627887.1">
    <property type="nucleotide sequence ID" value="XM_019772328.1"/>
</dbReference>
<evidence type="ECO:0000256" key="1">
    <source>
        <dbReference type="SAM" id="Phobius"/>
    </source>
</evidence>
<evidence type="ECO:0000313" key="2">
    <source>
        <dbReference type="Proteomes" id="UP000515135"/>
    </source>
</evidence>
<dbReference type="OrthoDB" id="9996415at2759"/>
<feature type="transmembrane region" description="Helical" evidence="1">
    <location>
        <begin position="59"/>
        <end position="78"/>
    </location>
</feature>
<dbReference type="InterPro" id="IPR037185">
    <property type="entry name" value="EmrE-like"/>
</dbReference>
<protein>
    <submittedName>
        <fullName evidence="3">Uncharacterized protein LOC109472544</fullName>
    </submittedName>
</protein>
<feature type="transmembrane region" description="Helical" evidence="1">
    <location>
        <begin position="201"/>
        <end position="230"/>
    </location>
</feature>
<gene>
    <name evidence="3" type="primary">LOC109472544</name>
</gene>
<evidence type="ECO:0000313" key="3">
    <source>
        <dbReference type="RefSeq" id="XP_019627887.1"/>
    </source>
</evidence>
<organism evidence="2 3">
    <name type="scientific">Branchiostoma belcheri</name>
    <name type="common">Amphioxus</name>
    <dbReference type="NCBI Taxonomy" id="7741"/>
    <lineage>
        <taxon>Eukaryota</taxon>
        <taxon>Metazoa</taxon>
        <taxon>Chordata</taxon>
        <taxon>Cephalochordata</taxon>
        <taxon>Leptocardii</taxon>
        <taxon>Amphioxiformes</taxon>
        <taxon>Branchiostomatidae</taxon>
        <taxon>Branchiostoma</taxon>
    </lineage>
</organism>
<feature type="transmembrane region" description="Helical" evidence="1">
    <location>
        <begin position="90"/>
        <end position="112"/>
    </location>
</feature>
<reference evidence="3" key="1">
    <citation type="submission" date="2025-08" db="UniProtKB">
        <authorList>
            <consortium name="RefSeq"/>
        </authorList>
    </citation>
    <scope>IDENTIFICATION</scope>
    <source>
        <tissue evidence="3">Gonad</tissue>
    </source>
</reference>
<name>A0A6P4Z9X2_BRABE</name>